<feature type="compositionally biased region" description="Polar residues" evidence="6">
    <location>
        <begin position="216"/>
        <end position="226"/>
    </location>
</feature>
<sequence length="604" mass="67740">MAEPSFFIRGPRHYKKKFVAEGSSSSSSSFLDTDITEISPPPCPPPMWESKPPKQKLIVGHEIIVVDDEDPDDVVVIDEKVAVNGKGKKPMLNYFPGDEVISLNGLPSSQTKEYVKGNMSPLLSSIDDDLDRLDVFYGDHQYDMQQSYIDSLNIRSGTEATIPMWPASAASKKHEVPANNSSLFGTPNYSNISSSKVDDFKSASSVKPSPYENHMSKSASFSRSPITSRHDLPSFVIPPMPQGPFAHSTMKSATSSSPYYPHSGGNAYNDWLPYPVHVNQNPIVTSTYLPIESLPRDSISLEDIISAKISPPSNYGQSNSSSDSILKKLELFKKFDTLGDHLGHYYDKIKTSFKPSDSWANKIADEWRMLEKDLPDTIFVRVYEARMDLLRAVMIGADGTPYHDGLFFFDVHFTSSYPTNPPLVNYHAHGLRINPNLYNCGKVCLSLLGTWSGTGVEQWRPCKSNMLQVLVSIQGLILNAEPFYNEPAYETTKNSIYCKEESRDYSETTFLLSLKTMLYTMRNPPKHFEDLVYGHFHKRAHDILEACRAYLKGVEMGSFVKGRIHGTTKTCSQLFKTNLPLYIKTLVEAFTKIGVKDCEKFLIS</sequence>
<evidence type="ECO:0000313" key="8">
    <source>
        <dbReference type="EMBL" id="KMT13063.1"/>
    </source>
</evidence>
<feature type="region of interest" description="Disordered" evidence="6">
    <location>
        <begin position="201"/>
        <end position="226"/>
    </location>
</feature>
<gene>
    <name evidence="8" type="ORF">BVRB_4g087020</name>
</gene>
<dbReference type="FunFam" id="3.10.110.10:FF:000028">
    <property type="entry name" value="Probable ubiquitin-conjugating enzyme E2 23"/>
    <property type="match status" value="1"/>
</dbReference>
<dbReference type="Pfam" id="PF00179">
    <property type="entry name" value="UQ_con"/>
    <property type="match status" value="1"/>
</dbReference>
<dbReference type="PANTHER" id="PTHR46116">
    <property type="entry name" value="(E3-INDEPENDENT) E2 UBIQUITIN-CONJUGATING ENZYME"/>
    <property type="match status" value="1"/>
</dbReference>
<dbReference type="InterPro" id="IPR000608">
    <property type="entry name" value="UBC"/>
</dbReference>
<dbReference type="PROSITE" id="PS50127">
    <property type="entry name" value="UBC_2"/>
    <property type="match status" value="1"/>
</dbReference>
<dbReference type="OrthoDB" id="47801at2759"/>
<keyword evidence="3" id="KW-0547">Nucleotide-binding</keyword>
<protein>
    <recommendedName>
        <fullName evidence="1">E2 ubiquitin-conjugating enzyme</fullName>
        <ecNumber evidence="1">2.3.2.23</ecNumber>
    </recommendedName>
</protein>
<dbReference type="SUPFAM" id="SSF54495">
    <property type="entry name" value="UBC-like"/>
    <property type="match status" value="1"/>
</dbReference>
<reference evidence="8 9" key="1">
    <citation type="journal article" date="2014" name="Nature">
        <title>The genome of the recently domesticated crop plant sugar beet (Beta vulgaris).</title>
        <authorList>
            <person name="Dohm J.C."/>
            <person name="Minoche A.E."/>
            <person name="Holtgrawe D."/>
            <person name="Capella-Gutierrez S."/>
            <person name="Zakrzewski F."/>
            <person name="Tafer H."/>
            <person name="Rupp O."/>
            <person name="Sorensen T.R."/>
            <person name="Stracke R."/>
            <person name="Reinhardt R."/>
            <person name="Goesmann A."/>
            <person name="Kraft T."/>
            <person name="Schulz B."/>
            <person name="Stadler P.F."/>
            <person name="Schmidt T."/>
            <person name="Gabaldon T."/>
            <person name="Lehrach H."/>
            <person name="Weisshaar B."/>
            <person name="Himmelbauer H."/>
        </authorList>
    </citation>
    <scope>NUCLEOTIDE SEQUENCE [LARGE SCALE GENOMIC DNA]</scope>
    <source>
        <tissue evidence="8">Taproot</tissue>
    </source>
</reference>
<dbReference type="PANTHER" id="PTHR46116:SF41">
    <property type="entry name" value="UBIQUITIN-CONJUGATING ENZYME E2 25-RELATED"/>
    <property type="match status" value="1"/>
</dbReference>
<dbReference type="eggNOG" id="KOG0895">
    <property type="taxonomic scope" value="Eukaryota"/>
</dbReference>
<evidence type="ECO:0000256" key="5">
    <source>
        <dbReference type="ARBA" id="ARBA00022840"/>
    </source>
</evidence>
<dbReference type="AlphaFoldDB" id="A0A0J8CM12"/>
<dbReference type="Proteomes" id="UP000035740">
    <property type="component" value="Chromosome 4"/>
</dbReference>
<accession>A0A0J8CM12</accession>
<feature type="region of interest" description="Disordered" evidence="6">
    <location>
        <begin position="20"/>
        <end position="45"/>
    </location>
</feature>
<keyword evidence="5" id="KW-0067">ATP-binding</keyword>
<dbReference type="EC" id="2.3.2.23" evidence="1"/>
<keyword evidence="4" id="KW-0833">Ubl conjugation pathway</keyword>
<dbReference type="GO" id="GO:0005524">
    <property type="term" value="F:ATP binding"/>
    <property type="evidence" value="ECO:0007669"/>
    <property type="project" value="UniProtKB-KW"/>
</dbReference>
<evidence type="ECO:0000256" key="1">
    <source>
        <dbReference type="ARBA" id="ARBA00012486"/>
    </source>
</evidence>
<dbReference type="Gene3D" id="3.10.110.10">
    <property type="entry name" value="Ubiquitin Conjugating Enzyme"/>
    <property type="match status" value="1"/>
</dbReference>
<keyword evidence="2" id="KW-0808">Transferase</keyword>
<dbReference type="InterPro" id="IPR016135">
    <property type="entry name" value="UBQ-conjugating_enzyme/RWD"/>
</dbReference>
<proteinExistence type="predicted"/>
<dbReference type="GO" id="GO:0061631">
    <property type="term" value="F:ubiquitin conjugating enzyme activity"/>
    <property type="evidence" value="ECO:0007669"/>
    <property type="project" value="UniProtKB-EC"/>
</dbReference>
<name>A0A0J8CM12_BETVV</name>
<organism evidence="8 9">
    <name type="scientific">Beta vulgaris subsp. vulgaris</name>
    <name type="common">Beet</name>
    <dbReference type="NCBI Taxonomy" id="3555"/>
    <lineage>
        <taxon>Eukaryota</taxon>
        <taxon>Viridiplantae</taxon>
        <taxon>Streptophyta</taxon>
        <taxon>Embryophyta</taxon>
        <taxon>Tracheophyta</taxon>
        <taxon>Spermatophyta</taxon>
        <taxon>Magnoliopsida</taxon>
        <taxon>eudicotyledons</taxon>
        <taxon>Gunneridae</taxon>
        <taxon>Pentapetalae</taxon>
        <taxon>Caryophyllales</taxon>
        <taxon>Chenopodiaceae</taxon>
        <taxon>Betoideae</taxon>
        <taxon>Beta</taxon>
    </lineage>
</organism>
<evidence type="ECO:0000313" key="9">
    <source>
        <dbReference type="Proteomes" id="UP000035740"/>
    </source>
</evidence>
<evidence type="ECO:0000259" key="7">
    <source>
        <dbReference type="PROSITE" id="PS50127"/>
    </source>
</evidence>
<feature type="domain" description="UBC core" evidence="7">
    <location>
        <begin position="358"/>
        <end position="518"/>
    </location>
</feature>
<dbReference type="SMART" id="SM00212">
    <property type="entry name" value="UBCc"/>
    <property type="match status" value="1"/>
</dbReference>
<dbReference type="Gramene" id="KMT13063">
    <property type="protein sequence ID" value="KMT13063"/>
    <property type="gene ID" value="BVRB_4g087020"/>
</dbReference>
<dbReference type="EMBL" id="KQ090081">
    <property type="protein sequence ID" value="KMT13063.1"/>
    <property type="molecule type" value="Genomic_DNA"/>
</dbReference>
<dbReference type="KEGG" id="bvg:104891566"/>
<dbReference type="OMA" id="HEVPANN"/>
<evidence type="ECO:0000256" key="3">
    <source>
        <dbReference type="ARBA" id="ARBA00022741"/>
    </source>
</evidence>
<evidence type="ECO:0000256" key="2">
    <source>
        <dbReference type="ARBA" id="ARBA00022679"/>
    </source>
</evidence>
<dbReference type="CDD" id="cd23837">
    <property type="entry name" value="UBCc_UBE2O"/>
    <property type="match status" value="1"/>
</dbReference>
<evidence type="ECO:0000256" key="6">
    <source>
        <dbReference type="SAM" id="MobiDB-lite"/>
    </source>
</evidence>
<keyword evidence="9" id="KW-1185">Reference proteome</keyword>
<evidence type="ECO:0000256" key="4">
    <source>
        <dbReference type="ARBA" id="ARBA00022786"/>
    </source>
</evidence>